<dbReference type="GO" id="GO:0016787">
    <property type="term" value="F:hydrolase activity"/>
    <property type="evidence" value="ECO:0007669"/>
    <property type="project" value="InterPro"/>
</dbReference>
<dbReference type="SUPFAM" id="SSF53187">
    <property type="entry name" value="Zn-dependent exopeptidases"/>
    <property type="match status" value="1"/>
</dbReference>
<sequence length="437" mass="48219">MAEQLFTDEHAELLLALLRLNTISPMETGRPSEIARAQEMYAAYALDRERCVIAEHASPDPHDVRSPDVPLSVRECAERLEEAFWESQPNMVLRFGRQRPLEETVMFNFHMDTVDGVFPASFDGERFVGRGAVDMKGPGVAVLAGIQAALKEQPDLLDRLSILIQCVSGEEGGAMGVYGTKLLAERGWLGRLNVFAEPSNGLYFDRSTTSMTARIEVSGQDATDDAPHQGHNSSLLLGYLAQQLARDWPERFTAEGSKICLAGLHTGRMHNKVYGSGQLLFNFAYASEESGRNIRRWLDEAFAAALRGFAAAFASVPAAALTAREAGQICRLVWVKQGLPVLANRDADMEAFLSRIGLKRCPDELQAETFTCDAMWAQRPDVYTIVYGPGSLAGNRAHADGEFITRSELETYARSIRDLLIALGKEQSNKQEEVMKA</sequence>
<protein>
    <submittedName>
        <fullName evidence="1">M20/M25/M40 family metallo-hydrolase</fullName>
    </submittedName>
</protein>
<dbReference type="Gene3D" id="3.40.630.10">
    <property type="entry name" value="Zn peptidases"/>
    <property type="match status" value="2"/>
</dbReference>
<keyword evidence="2" id="KW-1185">Reference proteome</keyword>
<dbReference type="Pfam" id="PF01546">
    <property type="entry name" value="Peptidase_M20"/>
    <property type="match status" value="1"/>
</dbReference>
<organism evidence="1 2">
    <name type="scientific">Xylanibacillus composti</name>
    <dbReference type="NCBI Taxonomy" id="1572762"/>
    <lineage>
        <taxon>Bacteria</taxon>
        <taxon>Bacillati</taxon>
        <taxon>Bacillota</taxon>
        <taxon>Bacilli</taxon>
        <taxon>Bacillales</taxon>
        <taxon>Paenibacillaceae</taxon>
        <taxon>Xylanibacillus</taxon>
    </lineage>
</organism>
<name>A0A8J4H3T7_9BACL</name>
<proteinExistence type="predicted"/>
<evidence type="ECO:0000313" key="1">
    <source>
        <dbReference type="EMBL" id="GIQ68043.1"/>
    </source>
</evidence>
<dbReference type="Proteomes" id="UP000677918">
    <property type="component" value="Unassembled WGS sequence"/>
</dbReference>
<gene>
    <name evidence="1" type="ORF">XYCOK13_08670</name>
</gene>
<evidence type="ECO:0000313" key="2">
    <source>
        <dbReference type="Proteomes" id="UP000677918"/>
    </source>
</evidence>
<dbReference type="AlphaFoldDB" id="A0A8J4H3T7"/>
<dbReference type="InterPro" id="IPR050072">
    <property type="entry name" value="Peptidase_M20A"/>
</dbReference>
<comment type="caution">
    <text evidence="1">The sequence shown here is derived from an EMBL/GenBank/DDBJ whole genome shotgun (WGS) entry which is preliminary data.</text>
</comment>
<dbReference type="EMBL" id="BOVK01000012">
    <property type="protein sequence ID" value="GIQ68043.1"/>
    <property type="molecule type" value="Genomic_DNA"/>
</dbReference>
<dbReference type="PANTHER" id="PTHR43808">
    <property type="entry name" value="ACETYLORNITHINE DEACETYLASE"/>
    <property type="match status" value="1"/>
</dbReference>
<accession>A0A8J4H3T7</accession>
<dbReference type="InterPro" id="IPR002933">
    <property type="entry name" value="Peptidase_M20"/>
</dbReference>
<reference evidence="1" key="1">
    <citation type="submission" date="2021-04" db="EMBL/GenBank/DDBJ databases">
        <title>Draft genome sequence of Xylanibacillus composti strain K13.</title>
        <authorList>
            <person name="Uke A."/>
            <person name="Chhe C."/>
            <person name="Baramee S."/>
            <person name="Kosugi A."/>
        </authorList>
    </citation>
    <scope>NUCLEOTIDE SEQUENCE</scope>
    <source>
        <strain evidence="1">K13</strain>
    </source>
</reference>
<dbReference type="RefSeq" id="WP_213410666.1">
    <property type="nucleotide sequence ID" value="NZ_BOVK01000012.1"/>
</dbReference>